<evidence type="ECO:0000256" key="1">
    <source>
        <dbReference type="ARBA" id="ARBA00009787"/>
    </source>
</evidence>
<feature type="domain" description="Transposase (putative) YhgA-like" evidence="2">
    <location>
        <begin position="3"/>
        <end position="203"/>
    </location>
</feature>
<comment type="similarity">
    <text evidence="1">Belongs to the Rpn/YhgA-like nuclease family.</text>
</comment>
<evidence type="ECO:0000313" key="3">
    <source>
        <dbReference type="EMBL" id="SDX58109.1"/>
    </source>
</evidence>
<keyword evidence="4" id="KW-1185">Reference proteome</keyword>
<dbReference type="OrthoDB" id="5562276at2"/>
<dbReference type="PANTHER" id="PTHR34611:SF2">
    <property type="entry name" value="INACTIVE RECOMBINATION-PROMOTING NUCLEASE-LIKE PROTEIN RPNE-RELATED"/>
    <property type="match status" value="1"/>
</dbReference>
<sequence length="311" mass="36252">MAQHDSSYKLLFSHQRMVRDLLTGFVKEAWVDELDLDSLEKASGSYVTDELRDRESDVIWRVRWGDTWLYVYLLIEFQSRVDHGMPVRIMSYLGLLYQDLIRQKAFTPNGKLPPVLPVVLYNGERPWNAALDIHAMVETVSGGLERYSPQLRYLLLDEKAIVNDPNWSSEGRNLVAALFNLEHYRGIDEALEVLGRVVEWLYAEDQSDLRRAFTAWLKRVWAPCQAPEEERQSFERLDELQEVYDMLQERTSQWPQRWRQEGLQEGRQEGRQEALHETALNLMRTTRLDDTAIARATGLPIDEIASLRGEA</sequence>
<dbReference type="InterPro" id="IPR010106">
    <property type="entry name" value="RpnA"/>
</dbReference>
<gene>
    <name evidence="3" type="ORF">SAMN05443545_106118</name>
</gene>
<dbReference type="AlphaFoldDB" id="A0A1H3CXE1"/>
<reference evidence="3 4" key="1">
    <citation type="submission" date="2016-10" db="EMBL/GenBank/DDBJ databases">
        <authorList>
            <person name="de Groot N.N."/>
        </authorList>
    </citation>
    <scope>NUCLEOTIDE SEQUENCE [LARGE SCALE GENOMIC DNA]</scope>
    <source>
        <strain evidence="3 4">DSM 19219</strain>
    </source>
</reference>
<evidence type="ECO:0000259" key="2">
    <source>
        <dbReference type="Pfam" id="PF04754"/>
    </source>
</evidence>
<name>A0A1H3CXE1_9GAMM</name>
<dbReference type="InterPro" id="IPR051699">
    <property type="entry name" value="Rpn/YhgA-like_nuclease"/>
</dbReference>
<dbReference type="Proteomes" id="UP000198500">
    <property type="component" value="Unassembled WGS sequence"/>
</dbReference>
<dbReference type="STRING" id="574349.SAMN05443545_106118"/>
<accession>A0A1H3CXE1</accession>
<dbReference type="InterPro" id="IPR006842">
    <property type="entry name" value="Transposase_31"/>
</dbReference>
<protein>
    <recommendedName>
        <fullName evidence="2">Transposase (putative) YhgA-like domain-containing protein</fullName>
    </recommendedName>
</protein>
<dbReference type="EMBL" id="FNNI01000006">
    <property type="protein sequence ID" value="SDX58109.1"/>
    <property type="molecule type" value="Genomic_DNA"/>
</dbReference>
<evidence type="ECO:0000313" key="4">
    <source>
        <dbReference type="Proteomes" id="UP000198500"/>
    </source>
</evidence>
<dbReference type="NCBIfam" id="TIGR01784">
    <property type="entry name" value="T_den_put_tspse"/>
    <property type="match status" value="1"/>
</dbReference>
<dbReference type="Pfam" id="PF04754">
    <property type="entry name" value="Transposase_31"/>
    <property type="match status" value="1"/>
</dbReference>
<dbReference type="PANTHER" id="PTHR34611">
    <property type="match status" value="1"/>
</dbReference>
<organism evidence="3 4">
    <name type="scientific">Aidingimonas halophila</name>
    <dbReference type="NCBI Taxonomy" id="574349"/>
    <lineage>
        <taxon>Bacteria</taxon>
        <taxon>Pseudomonadati</taxon>
        <taxon>Pseudomonadota</taxon>
        <taxon>Gammaproteobacteria</taxon>
        <taxon>Oceanospirillales</taxon>
        <taxon>Halomonadaceae</taxon>
        <taxon>Aidingimonas</taxon>
    </lineage>
</organism>
<proteinExistence type="inferred from homology"/>
<dbReference type="RefSeq" id="WP_092570603.1">
    <property type="nucleotide sequence ID" value="NZ_FNNI01000006.1"/>
</dbReference>